<organism evidence="1 2">
    <name type="scientific">Methylorubrum zatmanii</name>
    <dbReference type="NCBI Taxonomy" id="29429"/>
    <lineage>
        <taxon>Bacteria</taxon>
        <taxon>Pseudomonadati</taxon>
        <taxon>Pseudomonadota</taxon>
        <taxon>Alphaproteobacteria</taxon>
        <taxon>Hyphomicrobiales</taxon>
        <taxon>Methylobacteriaceae</taxon>
        <taxon>Methylorubrum</taxon>
    </lineage>
</organism>
<reference evidence="2" key="1">
    <citation type="journal article" date="2019" name="Int. J. Syst. Evol. Microbiol.">
        <title>The Global Catalogue of Microorganisms (GCM) 10K type strain sequencing project: providing services to taxonomists for standard genome sequencing and annotation.</title>
        <authorList>
            <consortium name="The Broad Institute Genomics Platform"/>
            <consortium name="The Broad Institute Genome Sequencing Center for Infectious Disease"/>
            <person name="Wu L."/>
            <person name="Ma J."/>
        </authorList>
    </citation>
    <scope>NUCLEOTIDE SEQUENCE [LARGE SCALE GENOMIC DNA]</scope>
    <source>
        <strain evidence="2">CCUG 36916</strain>
    </source>
</reference>
<protein>
    <submittedName>
        <fullName evidence="1">Uncharacterized protein</fullName>
    </submittedName>
</protein>
<evidence type="ECO:0000313" key="2">
    <source>
        <dbReference type="Proteomes" id="UP001596237"/>
    </source>
</evidence>
<keyword evidence="2" id="KW-1185">Reference proteome</keyword>
<accession>A0ABW1WV20</accession>
<comment type="caution">
    <text evidence="1">The sequence shown here is derived from an EMBL/GenBank/DDBJ whole genome shotgun (WGS) entry which is preliminary data.</text>
</comment>
<dbReference type="Proteomes" id="UP001596237">
    <property type="component" value="Unassembled WGS sequence"/>
</dbReference>
<gene>
    <name evidence="1" type="ORF">ACFQDP_19415</name>
</gene>
<proteinExistence type="predicted"/>
<evidence type="ECO:0000313" key="1">
    <source>
        <dbReference type="EMBL" id="MFC6391482.1"/>
    </source>
</evidence>
<dbReference type="EMBL" id="JBHSTT010000077">
    <property type="protein sequence ID" value="MFC6391482.1"/>
    <property type="molecule type" value="Genomic_DNA"/>
</dbReference>
<dbReference type="RefSeq" id="WP_192284000.1">
    <property type="nucleotide sequence ID" value="NZ_JBHSTT010000077.1"/>
</dbReference>
<sequence length="100" mass="10891">MLSLSILPAGGSIARLSALSGGGNRQFPAQAQAKERDFRRTISILEVEFEEGASAWIDMLNVDMQKKETSPDPGASTRSSVSRWILRNRMTNAGVPTRSL</sequence>
<name>A0ABW1WV20_9HYPH</name>